<protein>
    <submittedName>
        <fullName evidence="4">Type II secretion system protein B</fullName>
    </submittedName>
</protein>
<dbReference type="OrthoDB" id="5432325at2"/>
<reference evidence="4 5" key="1">
    <citation type="submission" date="2019-03" db="EMBL/GenBank/DDBJ databases">
        <title>Genomic Encyclopedia of Type Strains, Phase IV (KMG-IV): sequencing the most valuable type-strain genomes for metagenomic binning, comparative biology and taxonomic classification.</title>
        <authorList>
            <person name="Goeker M."/>
        </authorList>
    </citation>
    <scope>NUCLEOTIDE SEQUENCE [LARGE SCALE GENOMIC DNA]</scope>
    <source>
        <strain evidence="4 5">DSM 16998</strain>
    </source>
</reference>
<evidence type="ECO:0000313" key="4">
    <source>
        <dbReference type="EMBL" id="TDP72838.1"/>
    </source>
</evidence>
<dbReference type="InParanoid" id="A0A4R6QRT1"/>
<evidence type="ECO:0000256" key="1">
    <source>
        <dbReference type="SAM" id="MobiDB-lite"/>
    </source>
</evidence>
<gene>
    <name evidence="4" type="ORF">DES47_102584</name>
</gene>
<dbReference type="Pfam" id="PF16537">
    <property type="entry name" value="T2SSB"/>
    <property type="match status" value="1"/>
</dbReference>
<dbReference type="RefSeq" id="WP_133700273.1">
    <property type="nucleotide sequence ID" value="NZ_SNXS01000002.1"/>
</dbReference>
<evidence type="ECO:0000259" key="3">
    <source>
        <dbReference type="Pfam" id="PF16537"/>
    </source>
</evidence>
<name>A0A4R6QRT1_9BURK</name>
<evidence type="ECO:0000313" key="5">
    <source>
        <dbReference type="Proteomes" id="UP000295361"/>
    </source>
</evidence>
<keyword evidence="2" id="KW-0812">Transmembrane</keyword>
<feature type="domain" description="Type II secretion system protein GspB C-terminal" evidence="3">
    <location>
        <begin position="150"/>
        <end position="207"/>
    </location>
</feature>
<proteinExistence type="predicted"/>
<dbReference type="EMBL" id="SNXS01000002">
    <property type="protein sequence ID" value="TDP72838.1"/>
    <property type="molecule type" value="Genomic_DNA"/>
</dbReference>
<comment type="caution">
    <text evidence="4">The sequence shown here is derived from an EMBL/GenBank/DDBJ whole genome shotgun (WGS) entry which is preliminary data.</text>
</comment>
<keyword evidence="2" id="KW-0472">Membrane</keyword>
<dbReference type="AlphaFoldDB" id="A0A4R6QRT1"/>
<feature type="region of interest" description="Disordered" evidence="1">
    <location>
        <begin position="68"/>
        <end position="137"/>
    </location>
</feature>
<keyword evidence="2" id="KW-1133">Transmembrane helix</keyword>
<dbReference type="InterPro" id="IPR032389">
    <property type="entry name" value="GspB_C"/>
</dbReference>
<keyword evidence="5" id="KW-1185">Reference proteome</keyword>
<dbReference type="Proteomes" id="UP000295361">
    <property type="component" value="Unassembled WGS sequence"/>
</dbReference>
<dbReference type="GO" id="GO:0015627">
    <property type="term" value="C:type II protein secretion system complex"/>
    <property type="evidence" value="ECO:0007669"/>
    <property type="project" value="InterPro"/>
</dbReference>
<organism evidence="4 5">
    <name type="scientific">Roseateles toxinivorans</name>
    <dbReference type="NCBI Taxonomy" id="270368"/>
    <lineage>
        <taxon>Bacteria</taxon>
        <taxon>Pseudomonadati</taxon>
        <taxon>Pseudomonadota</taxon>
        <taxon>Betaproteobacteria</taxon>
        <taxon>Burkholderiales</taxon>
        <taxon>Sphaerotilaceae</taxon>
        <taxon>Roseateles</taxon>
    </lineage>
</organism>
<evidence type="ECO:0000256" key="2">
    <source>
        <dbReference type="SAM" id="Phobius"/>
    </source>
</evidence>
<feature type="compositionally biased region" description="Pro residues" evidence="1">
    <location>
        <begin position="71"/>
        <end position="82"/>
    </location>
</feature>
<feature type="transmembrane region" description="Helical" evidence="2">
    <location>
        <begin position="45"/>
        <end position="62"/>
    </location>
</feature>
<accession>A0A4R6QRT1</accession>
<sequence>MSYILDALRRAESERERGTVPTLSANPAAADLADDDVAVRRVRPWVWAGMLLLLAVLGAAAAHRLMRGDAVPPPTPPSPPAQPAQTQTVAAAPPPPPAAQAAAVAPPPVEAIPAPETKPRAPSRPPAPAAAAERPLPMASGLPEDIRRQLPPLVAGGAMYSESAAHRILIVNGQLFREGDRIAPELVLEQIRHRGAVLSFKGQRFRISY</sequence>